<dbReference type="OrthoDB" id="5196031at2"/>
<dbReference type="EMBL" id="SOHK01000012">
    <property type="protein sequence ID" value="TFD66312.1"/>
    <property type="molecule type" value="Genomic_DNA"/>
</dbReference>
<sequence>MSTSSRDVRVCFVGDSFVAGLGDSTGLGWVGRIANESHRRGLPLTTYNLGVRRDTSLLICERLAREVAPRLRQAEVPRIVVSYGVNDTSFENGTTRVSRADSVAALRSINIASGRTELMFIGPPAVDDDYQNERISDLSDALQKESNSLGIPYLGCFESTVANSVWRRQVREGDGFHPDATGYEQLAAIIQAPLLEWLSPHAIGASQNLGL</sequence>
<dbReference type="PANTHER" id="PTHR43784:SF2">
    <property type="entry name" value="GDSL-LIKE LIPASE_ACYLHYDROLASE, PUTATIVE (AFU_ORTHOLOGUE AFUA_2G00820)-RELATED"/>
    <property type="match status" value="1"/>
</dbReference>
<protein>
    <recommendedName>
        <fullName evidence="1">SGNH hydrolase-type esterase domain-containing protein</fullName>
    </recommendedName>
</protein>
<dbReference type="Pfam" id="PF13472">
    <property type="entry name" value="Lipase_GDSL_2"/>
    <property type="match status" value="1"/>
</dbReference>
<keyword evidence="3" id="KW-1185">Reference proteome</keyword>
<dbReference type="PANTHER" id="PTHR43784">
    <property type="entry name" value="GDSL-LIKE LIPASE/ACYLHYDROLASE, PUTATIVE (AFU_ORTHOLOGUE AFUA_2G00820)-RELATED"/>
    <property type="match status" value="1"/>
</dbReference>
<organism evidence="2 3">
    <name type="scientific">Cryobacterium ruanii</name>
    <dbReference type="NCBI Taxonomy" id="1259197"/>
    <lineage>
        <taxon>Bacteria</taxon>
        <taxon>Bacillati</taxon>
        <taxon>Actinomycetota</taxon>
        <taxon>Actinomycetes</taxon>
        <taxon>Micrococcales</taxon>
        <taxon>Microbacteriaceae</taxon>
        <taxon>Cryobacterium</taxon>
    </lineage>
</organism>
<dbReference type="InterPro" id="IPR053140">
    <property type="entry name" value="GDSL_Rv0518-like"/>
</dbReference>
<dbReference type="InterPro" id="IPR036514">
    <property type="entry name" value="SGNH_hydro_sf"/>
</dbReference>
<dbReference type="RefSeq" id="WP_134555453.1">
    <property type="nucleotide sequence ID" value="NZ_SOHK01000012.1"/>
</dbReference>
<comment type="caution">
    <text evidence="2">The sequence shown here is derived from an EMBL/GenBank/DDBJ whole genome shotgun (WGS) entry which is preliminary data.</text>
</comment>
<name>A0A4V3ITE5_9MICO</name>
<dbReference type="AlphaFoldDB" id="A0A4V3ITE5"/>
<evidence type="ECO:0000313" key="2">
    <source>
        <dbReference type="EMBL" id="TFD66312.1"/>
    </source>
</evidence>
<evidence type="ECO:0000259" key="1">
    <source>
        <dbReference type="Pfam" id="PF13472"/>
    </source>
</evidence>
<feature type="domain" description="SGNH hydrolase-type esterase" evidence="1">
    <location>
        <begin position="12"/>
        <end position="184"/>
    </location>
</feature>
<dbReference type="Proteomes" id="UP000298154">
    <property type="component" value="Unassembled WGS sequence"/>
</dbReference>
<proteinExistence type="predicted"/>
<evidence type="ECO:0000313" key="3">
    <source>
        <dbReference type="Proteomes" id="UP000298154"/>
    </source>
</evidence>
<dbReference type="InterPro" id="IPR013830">
    <property type="entry name" value="SGNH_hydro"/>
</dbReference>
<gene>
    <name evidence="2" type="ORF">E3T47_07320</name>
</gene>
<accession>A0A4V3ITE5</accession>
<dbReference type="SUPFAM" id="SSF52266">
    <property type="entry name" value="SGNH hydrolase"/>
    <property type="match status" value="1"/>
</dbReference>
<reference evidence="2 3" key="1">
    <citation type="submission" date="2019-03" db="EMBL/GenBank/DDBJ databases">
        <title>Genomics of glacier-inhabiting Cryobacterium strains.</title>
        <authorList>
            <person name="Liu Q."/>
            <person name="Xin Y.-H."/>
        </authorList>
    </citation>
    <scope>NUCLEOTIDE SEQUENCE [LARGE SCALE GENOMIC DNA]</scope>
    <source>
        <strain evidence="2 3">Sr36</strain>
    </source>
</reference>
<dbReference type="Gene3D" id="3.40.50.1110">
    <property type="entry name" value="SGNH hydrolase"/>
    <property type="match status" value="1"/>
</dbReference>